<gene>
    <name evidence="1" type="ORF">GCM10022232_01170</name>
</gene>
<accession>A0ABP7PZG2</accession>
<dbReference type="Proteomes" id="UP001500456">
    <property type="component" value="Unassembled WGS sequence"/>
</dbReference>
<sequence length="71" mass="7596">MVLCRAPQGAGDGRRVELVLVDDEDRHRQVPMAEVDGFRSAVAAELPELFGNALSDNAARCGGRTTRSGRA</sequence>
<name>A0ABP7PZG2_9ACTN</name>
<proteinExistence type="predicted"/>
<reference evidence="2" key="1">
    <citation type="journal article" date="2019" name="Int. J. Syst. Evol. Microbiol.">
        <title>The Global Catalogue of Microorganisms (GCM) 10K type strain sequencing project: providing services to taxonomists for standard genome sequencing and annotation.</title>
        <authorList>
            <consortium name="The Broad Institute Genomics Platform"/>
            <consortium name="The Broad Institute Genome Sequencing Center for Infectious Disease"/>
            <person name="Wu L."/>
            <person name="Ma J."/>
        </authorList>
    </citation>
    <scope>NUCLEOTIDE SEQUENCE [LARGE SCALE GENOMIC DNA]</scope>
    <source>
        <strain evidence="2">JCM 16924</strain>
    </source>
</reference>
<evidence type="ECO:0000313" key="1">
    <source>
        <dbReference type="EMBL" id="GAA3973791.1"/>
    </source>
</evidence>
<dbReference type="EMBL" id="BAAAZX010000001">
    <property type="protein sequence ID" value="GAA3973791.1"/>
    <property type="molecule type" value="Genomic_DNA"/>
</dbReference>
<protein>
    <submittedName>
        <fullName evidence="1">Uncharacterized protein</fullName>
    </submittedName>
</protein>
<keyword evidence="2" id="KW-1185">Reference proteome</keyword>
<organism evidence="1 2">
    <name type="scientific">Streptomyces plumbiresistens</name>
    <dbReference type="NCBI Taxonomy" id="511811"/>
    <lineage>
        <taxon>Bacteria</taxon>
        <taxon>Bacillati</taxon>
        <taxon>Actinomycetota</taxon>
        <taxon>Actinomycetes</taxon>
        <taxon>Kitasatosporales</taxon>
        <taxon>Streptomycetaceae</taxon>
        <taxon>Streptomyces</taxon>
    </lineage>
</organism>
<comment type="caution">
    <text evidence="1">The sequence shown here is derived from an EMBL/GenBank/DDBJ whole genome shotgun (WGS) entry which is preliminary data.</text>
</comment>
<evidence type="ECO:0000313" key="2">
    <source>
        <dbReference type="Proteomes" id="UP001500456"/>
    </source>
</evidence>